<feature type="compositionally biased region" description="Polar residues" evidence="1">
    <location>
        <begin position="535"/>
        <end position="544"/>
    </location>
</feature>
<feature type="region of interest" description="Disordered" evidence="1">
    <location>
        <begin position="1151"/>
        <end position="1220"/>
    </location>
</feature>
<organism evidence="2 3">
    <name type="scientific">Rhizodiscina lignyota</name>
    <dbReference type="NCBI Taxonomy" id="1504668"/>
    <lineage>
        <taxon>Eukaryota</taxon>
        <taxon>Fungi</taxon>
        <taxon>Dikarya</taxon>
        <taxon>Ascomycota</taxon>
        <taxon>Pezizomycotina</taxon>
        <taxon>Dothideomycetes</taxon>
        <taxon>Pleosporomycetidae</taxon>
        <taxon>Aulographales</taxon>
        <taxon>Rhizodiscinaceae</taxon>
        <taxon>Rhizodiscina</taxon>
    </lineage>
</organism>
<feature type="region of interest" description="Disordered" evidence="1">
    <location>
        <begin position="687"/>
        <end position="809"/>
    </location>
</feature>
<feature type="compositionally biased region" description="Basic and acidic residues" evidence="1">
    <location>
        <begin position="56"/>
        <end position="70"/>
    </location>
</feature>
<protein>
    <submittedName>
        <fullName evidence="2">Uncharacterized protein</fullName>
    </submittedName>
</protein>
<feature type="compositionally biased region" description="Low complexity" evidence="1">
    <location>
        <begin position="928"/>
        <end position="937"/>
    </location>
</feature>
<feature type="compositionally biased region" description="Basic residues" evidence="1">
    <location>
        <begin position="751"/>
        <end position="763"/>
    </location>
</feature>
<evidence type="ECO:0000256" key="1">
    <source>
        <dbReference type="SAM" id="MobiDB-lite"/>
    </source>
</evidence>
<evidence type="ECO:0000313" key="2">
    <source>
        <dbReference type="EMBL" id="KAF2099204.1"/>
    </source>
</evidence>
<gene>
    <name evidence="2" type="ORF">NA57DRAFT_76433</name>
</gene>
<feature type="compositionally biased region" description="Low complexity" evidence="1">
    <location>
        <begin position="1164"/>
        <end position="1181"/>
    </location>
</feature>
<feature type="region of interest" description="Disordered" evidence="1">
    <location>
        <begin position="633"/>
        <end position="674"/>
    </location>
</feature>
<dbReference type="EMBL" id="ML978126">
    <property type="protein sequence ID" value="KAF2099204.1"/>
    <property type="molecule type" value="Genomic_DNA"/>
</dbReference>
<accession>A0A9P4MAZ2</accession>
<feature type="compositionally biased region" description="Basic and acidic residues" evidence="1">
    <location>
        <begin position="964"/>
        <end position="980"/>
    </location>
</feature>
<sequence length="1284" mass="141836">MGNEQSALSPREHNKLTKPRTNRHAPANSFRASQLRDSRSIISDYDESKLSISRSDTNDSKHMRELRKQLQSELFGSRELLRTSDDQYEDESSTSRRSRASRVSRANSLATEQPSSHASTIKLQHTGVASQLSLLSESSPVDKKTAVAMLQRFSKNASPDELAALQTAIVASQPHDVSPIEDSDPPEDATDQDTSALIRRRSFAPPGLATRHDRTVERPVINPLGAHPVREHDLDLGVLLREEHLEEHVEEPLDEPPTLDRLMVMNLSPSGRDSPYSRAQTPGDMDYPHIGTLKIGSLVVTNGAVSPEPSIRTARAMTPTQSFLDLRDDDYYTASEGQSSGTVTPATTYEVRNGKLRIARSVEDIPPLPNSVHNSASMFNLQAPTRIPARRPSSPLKQEATWSEPNGDHMVHDMKLAQPQLQVQAQVLTRSASHFARGYLSELPSSPYNARPNLSLNMSRSVSQESTSQYSQATDEGFAEPNMDEAFDESFVSDPQSIYSEYGQLEASPVSYTDEDAMKTPVKLTRPRQTKADSGYSSSTSTRGLPTPPDEKDVSPLSYEEQVDDRPTRRSTVSRRDQSDVESLYTFDQMLKELPPVAASYLDSPKVAQPAVKPVRMSLLRSVSWGRKSRMSFSPMASTDTIPTIASTLTSKSKPESKQSKKLQKAKPKSKVPVQVQALRAVESVPRIPTPIRRKHSNRLLNNPGMDHLERTYGSTADEDMEDGESEFGEPFEIRFPSPAPEVDLEEALAKNKKKHRSRRFSKAAKTVQSEPSSRPPTPPEHRSGMASFFRRGSRGPSMDRPRPSFEETAAMIADFGTAAQSLGSSPYDVATEMTRSNSRSSAAAAREAVYHPHQISTNVIRRRSWVEMDDETAAEFARRRSRERAAIAEAREAATYDFALQSRRIAIPPKRPSMGPRPHSFYDNIPGSRVSSGGSVYSLGRARSFDEDRRPIYPVRVPSGGSDRSRGRPKSFQEWELQRRNSGPSRSKSRPRGKLVDATPPVPPLPAQTLERDEEHFFSPTPPQPRTNTDGVKNLLVKPQSGHLRSKSDTAPEVVVTPDWTASGDIWRQRRMQLSQNLQLHTNKGSVQPLPSMKGNQGFEQDEAISPIEPIEEMKPPAIVVSRYMTPSPTQGLTELDAMESERPVERYELAAFPTPPRPPKHSTPVSARPRSASPAPSTVLEQSMDPVSMTPPRRMTPFDRAAAKGTSSPTKGSLLGPNRTSVAMYDRYSGGLAYEYEPGKGVGGSAGTRAIKGATTRRSGPLSQGYGVDLSDVPVFFPQRVG</sequence>
<dbReference type="OrthoDB" id="5341904at2759"/>
<feature type="compositionally biased region" description="Basic residues" evidence="1">
    <location>
        <begin position="660"/>
        <end position="670"/>
    </location>
</feature>
<feature type="compositionally biased region" description="Polar residues" evidence="1">
    <location>
        <begin position="633"/>
        <end position="650"/>
    </location>
</feature>
<feature type="region of interest" description="Disordered" evidence="1">
    <location>
        <begin position="510"/>
        <end position="580"/>
    </location>
</feature>
<feature type="compositionally biased region" description="Acidic residues" evidence="1">
    <location>
        <begin position="179"/>
        <end position="191"/>
    </location>
</feature>
<feature type="compositionally biased region" description="Polar residues" evidence="1">
    <location>
        <begin position="111"/>
        <end position="122"/>
    </location>
</feature>
<feature type="region of interest" description="Disordered" evidence="1">
    <location>
        <begin position="1"/>
        <end position="122"/>
    </location>
</feature>
<feature type="region of interest" description="Disordered" evidence="1">
    <location>
        <begin position="174"/>
        <end position="213"/>
    </location>
</feature>
<comment type="caution">
    <text evidence="2">The sequence shown here is derived from an EMBL/GenBank/DDBJ whole genome shotgun (WGS) entry which is preliminary data.</text>
</comment>
<feature type="region of interest" description="Disordered" evidence="1">
    <location>
        <begin position="908"/>
        <end position="937"/>
    </location>
</feature>
<feature type="compositionally biased region" description="Basic and acidic residues" evidence="1">
    <location>
        <begin position="564"/>
        <end position="579"/>
    </location>
</feature>
<feature type="compositionally biased region" description="Acidic residues" evidence="1">
    <location>
        <begin position="717"/>
        <end position="730"/>
    </location>
</feature>
<reference evidence="2" key="1">
    <citation type="journal article" date="2020" name="Stud. Mycol.">
        <title>101 Dothideomycetes genomes: a test case for predicting lifestyles and emergence of pathogens.</title>
        <authorList>
            <person name="Haridas S."/>
            <person name="Albert R."/>
            <person name="Binder M."/>
            <person name="Bloem J."/>
            <person name="Labutti K."/>
            <person name="Salamov A."/>
            <person name="Andreopoulos B."/>
            <person name="Baker S."/>
            <person name="Barry K."/>
            <person name="Bills G."/>
            <person name="Bluhm B."/>
            <person name="Cannon C."/>
            <person name="Castanera R."/>
            <person name="Culley D."/>
            <person name="Daum C."/>
            <person name="Ezra D."/>
            <person name="Gonzalez J."/>
            <person name="Henrissat B."/>
            <person name="Kuo A."/>
            <person name="Liang C."/>
            <person name="Lipzen A."/>
            <person name="Lutzoni F."/>
            <person name="Magnuson J."/>
            <person name="Mondo S."/>
            <person name="Nolan M."/>
            <person name="Ohm R."/>
            <person name="Pangilinan J."/>
            <person name="Park H.-J."/>
            <person name="Ramirez L."/>
            <person name="Alfaro M."/>
            <person name="Sun H."/>
            <person name="Tritt A."/>
            <person name="Yoshinaga Y."/>
            <person name="Zwiers L.-H."/>
            <person name="Turgeon B."/>
            <person name="Goodwin S."/>
            <person name="Spatafora J."/>
            <person name="Crous P."/>
            <person name="Grigoriev I."/>
        </authorList>
    </citation>
    <scope>NUCLEOTIDE SEQUENCE</scope>
    <source>
        <strain evidence="2">CBS 133067</strain>
    </source>
</reference>
<proteinExistence type="predicted"/>
<name>A0A9P4MAZ2_9PEZI</name>
<evidence type="ECO:0000313" key="3">
    <source>
        <dbReference type="Proteomes" id="UP000799772"/>
    </source>
</evidence>
<feature type="region of interest" description="Disordered" evidence="1">
    <location>
        <begin position="951"/>
        <end position="1034"/>
    </location>
</feature>
<dbReference type="Proteomes" id="UP000799772">
    <property type="component" value="Unassembled WGS sequence"/>
</dbReference>
<keyword evidence="3" id="KW-1185">Reference proteome</keyword>